<dbReference type="AlphaFoldDB" id="A0A1J7JM10"/>
<evidence type="ECO:0008006" key="8">
    <source>
        <dbReference type="Google" id="ProtNLM"/>
    </source>
</evidence>
<dbReference type="Pfam" id="PF09805">
    <property type="entry name" value="Nop25"/>
    <property type="match status" value="1"/>
</dbReference>
<keyword evidence="4" id="KW-0539">Nucleus</keyword>
<evidence type="ECO:0000256" key="1">
    <source>
        <dbReference type="ARBA" id="ARBA00004604"/>
    </source>
</evidence>
<evidence type="ECO:0000256" key="3">
    <source>
        <dbReference type="ARBA" id="ARBA00023054"/>
    </source>
</evidence>
<dbReference type="InterPro" id="IPR019186">
    <property type="entry name" value="Nucleolar_protein_12"/>
</dbReference>
<dbReference type="Proteomes" id="UP000182658">
    <property type="component" value="Unassembled WGS sequence"/>
</dbReference>
<proteinExistence type="inferred from homology"/>
<dbReference type="GO" id="GO:0019843">
    <property type="term" value="F:rRNA binding"/>
    <property type="evidence" value="ECO:0007669"/>
    <property type="project" value="TreeGrafter"/>
</dbReference>
<sequence length="216" mass="24873">MFAKPRVKKGLLTAPTKKRKRGHALEEINYDPDARAEYLTGFRKRKLQRIKVAKELAAEQERQDKIRARKQMRDERKKAVEDHVETVNRLLKEARKAGTSDTESENDSDDDAFGGFEDEPIQPVDLEEEYIDEDRYTTVTIEAVNVDKDGMHKPDAEDDDDDKDGEGKNVEGAKSGSAPEKTKKEWPKKPKKKKFRYGTKIERKLTEVKRKVKAAK</sequence>
<organism evidence="6 7">
    <name type="scientific">Coniochaeta ligniaria NRRL 30616</name>
    <dbReference type="NCBI Taxonomy" id="1408157"/>
    <lineage>
        <taxon>Eukaryota</taxon>
        <taxon>Fungi</taxon>
        <taxon>Dikarya</taxon>
        <taxon>Ascomycota</taxon>
        <taxon>Pezizomycotina</taxon>
        <taxon>Sordariomycetes</taxon>
        <taxon>Sordariomycetidae</taxon>
        <taxon>Coniochaetales</taxon>
        <taxon>Coniochaetaceae</taxon>
        <taxon>Coniochaeta</taxon>
    </lineage>
</organism>
<evidence type="ECO:0000256" key="5">
    <source>
        <dbReference type="SAM" id="MobiDB-lite"/>
    </source>
</evidence>
<dbReference type="PANTHER" id="PTHR14577">
    <property type="entry name" value="NUCLEOLAR PROTEIN 12"/>
    <property type="match status" value="1"/>
</dbReference>
<feature type="region of interest" description="Disordered" evidence="5">
    <location>
        <begin position="1"/>
        <end position="21"/>
    </location>
</feature>
<accession>A0A1J7JM10</accession>
<dbReference type="PANTHER" id="PTHR14577:SF0">
    <property type="entry name" value="NUCLEOLAR PROTEIN 12"/>
    <property type="match status" value="1"/>
</dbReference>
<evidence type="ECO:0000313" key="7">
    <source>
        <dbReference type="Proteomes" id="UP000182658"/>
    </source>
</evidence>
<name>A0A1J7JM10_9PEZI</name>
<feature type="compositionally biased region" description="Basic and acidic residues" evidence="5">
    <location>
        <begin position="145"/>
        <end position="155"/>
    </location>
</feature>
<gene>
    <name evidence="6" type="ORF">CONLIGDRAFT_644349</name>
</gene>
<dbReference type="OrthoDB" id="551633at2759"/>
<evidence type="ECO:0000313" key="6">
    <source>
        <dbReference type="EMBL" id="OIW30348.1"/>
    </source>
</evidence>
<dbReference type="GO" id="GO:0005730">
    <property type="term" value="C:nucleolus"/>
    <property type="evidence" value="ECO:0007669"/>
    <property type="project" value="UniProtKB-SubCell"/>
</dbReference>
<reference evidence="6 7" key="1">
    <citation type="submission" date="2016-10" db="EMBL/GenBank/DDBJ databases">
        <title>Draft genome sequence of Coniochaeta ligniaria NRRL30616, a lignocellulolytic fungus for bioabatement of inhibitors in plant biomass hydrolysates.</title>
        <authorList>
            <consortium name="DOE Joint Genome Institute"/>
            <person name="Jimenez D.J."/>
            <person name="Hector R.E."/>
            <person name="Riley R."/>
            <person name="Sun H."/>
            <person name="Grigoriev I.V."/>
            <person name="Van Elsas J.D."/>
            <person name="Nichols N.N."/>
        </authorList>
    </citation>
    <scope>NUCLEOTIDE SEQUENCE [LARGE SCALE GENOMIC DNA]</scope>
    <source>
        <strain evidence="6 7">NRRL 30616</strain>
    </source>
</reference>
<dbReference type="EMBL" id="KV875097">
    <property type="protein sequence ID" value="OIW30348.1"/>
    <property type="molecule type" value="Genomic_DNA"/>
</dbReference>
<evidence type="ECO:0000256" key="2">
    <source>
        <dbReference type="ARBA" id="ARBA00007175"/>
    </source>
</evidence>
<comment type="subcellular location">
    <subcellularLocation>
        <location evidence="1">Nucleus</location>
        <location evidence="1">Nucleolus</location>
    </subcellularLocation>
</comment>
<feature type="compositionally biased region" description="Basic and acidic residues" evidence="5">
    <location>
        <begin position="60"/>
        <end position="98"/>
    </location>
</feature>
<evidence type="ECO:0000256" key="4">
    <source>
        <dbReference type="ARBA" id="ARBA00023242"/>
    </source>
</evidence>
<dbReference type="FunCoup" id="A0A1J7JM10">
    <property type="interactions" value="205"/>
</dbReference>
<dbReference type="InParanoid" id="A0A1J7JM10"/>
<keyword evidence="3" id="KW-0175">Coiled coil</keyword>
<dbReference type="STRING" id="1408157.A0A1J7JM10"/>
<feature type="compositionally biased region" description="Acidic residues" evidence="5">
    <location>
        <begin position="102"/>
        <end position="132"/>
    </location>
</feature>
<comment type="similarity">
    <text evidence="2">Belongs to the RRP17 family.</text>
</comment>
<feature type="region of interest" description="Disordered" evidence="5">
    <location>
        <begin position="60"/>
        <end position="198"/>
    </location>
</feature>
<keyword evidence="7" id="KW-1185">Reference proteome</keyword>
<protein>
    <recommendedName>
        <fullName evidence="8">Nucleolar protein 12</fullName>
    </recommendedName>
</protein>